<dbReference type="SMART" id="SM00530">
    <property type="entry name" value="HTH_XRE"/>
    <property type="match status" value="1"/>
</dbReference>
<reference evidence="2" key="2">
    <citation type="submission" date="2022-07" db="EMBL/GenBank/DDBJ databases">
        <title>Sequence of Pasteurella multocoda 17BRD-035.</title>
        <authorList>
            <person name="Roy Chowdhury P."/>
            <person name="Alhamami T."/>
            <person name="Trott D.J."/>
            <person name="Djordvevic S.P."/>
        </authorList>
    </citation>
    <scope>NUCLEOTIDE SEQUENCE</scope>
    <source>
        <strain evidence="2">17BRD-035</strain>
    </source>
</reference>
<dbReference type="Gene3D" id="1.10.260.40">
    <property type="entry name" value="lambda repressor-like DNA-binding domains"/>
    <property type="match status" value="1"/>
</dbReference>
<dbReference type="EMBL" id="PPVL01000015">
    <property type="protein sequence ID" value="NNI80002.1"/>
    <property type="molecule type" value="Genomic_DNA"/>
</dbReference>
<protein>
    <submittedName>
        <fullName evidence="2">Helix-turn-helix transcriptional regulator</fullName>
    </submittedName>
    <submittedName>
        <fullName evidence="3">XRE family transcriptional regulator</fullName>
    </submittedName>
</protein>
<dbReference type="AlphaFoldDB" id="A0A1E3XJC5"/>
<organism evidence="3 4">
    <name type="scientific">Pasteurella multocida</name>
    <dbReference type="NCBI Taxonomy" id="747"/>
    <lineage>
        <taxon>Bacteria</taxon>
        <taxon>Pseudomonadati</taxon>
        <taxon>Pseudomonadota</taxon>
        <taxon>Gammaproteobacteria</taxon>
        <taxon>Pasteurellales</taxon>
        <taxon>Pasteurellaceae</taxon>
        <taxon>Pasteurella</taxon>
    </lineage>
</organism>
<dbReference type="Proteomes" id="UP001182304">
    <property type="component" value="Unassembled WGS sequence"/>
</dbReference>
<reference evidence="3 4" key="1">
    <citation type="journal article" date="2018" name="Front. Microbiol.">
        <title>Genetic and Phylogenetic Characteristics of Pasteurella multocida Isolates From Different Host Species.</title>
        <authorList>
            <person name="Peng Z."/>
            <person name="Liang W."/>
            <person name="Wang F."/>
            <person name="Xu Z."/>
            <person name="Xie Z."/>
            <person name="Lian Z."/>
            <person name="Hua L."/>
            <person name="Zhou R."/>
            <person name="Chen H."/>
            <person name="Wu B."/>
        </authorList>
    </citation>
    <scope>NUCLEOTIDE SEQUENCE [LARGE SCALE GENOMIC DNA]</scope>
    <source>
        <strain evidence="3 4">HNA06</strain>
    </source>
</reference>
<dbReference type="InterPro" id="IPR001387">
    <property type="entry name" value="Cro/C1-type_HTH"/>
</dbReference>
<evidence type="ECO:0000259" key="1">
    <source>
        <dbReference type="PROSITE" id="PS50943"/>
    </source>
</evidence>
<evidence type="ECO:0000313" key="2">
    <source>
        <dbReference type="EMBL" id="MDT3453595.1"/>
    </source>
</evidence>
<evidence type="ECO:0000313" key="3">
    <source>
        <dbReference type="EMBL" id="NNI80002.1"/>
    </source>
</evidence>
<comment type="caution">
    <text evidence="3">The sequence shown here is derived from an EMBL/GenBank/DDBJ whole genome shotgun (WGS) entry which is preliminary data.</text>
</comment>
<evidence type="ECO:0000313" key="4">
    <source>
        <dbReference type="Proteomes" id="UP000540079"/>
    </source>
</evidence>
<accession>A0A1E3XJC5</accession>
<feature type="domain" description="HTH cro/C1-type" evidence="1">
    <location>
        <begin position="66"/>
        <end position="120"/>
    </location>
</feature>
<dbReference type="GO" id="GO:0003677">
    <property type="term" value="F:DNA binding"/>
    <property type="evidence" value="ECO:0007669"/>
    <property type="project" value="InterPro"/>
</dbReference>
<gene>
    <name evidence="3" type="ORF">C2800_11345</name>
    <name evidence="2" type="ORF">NQF69_12575</name>
</gene>
<dbReference type="RefSeq" id="WP_014391478.1">
    <property type="nucleotide sequence ID" value="NZ_AP025519.1"/>
</dbReference>
<dbReference type="InterPro" id="IPR010982">
    <property type="entry name" value="Lambda_DNA-bd_dom_sf"/>
</dbReference>
<dbReference type="Pfam" id="PF01381">
    <property type="entry name" value="HTH_3"/>
    <property type="match status" value="1"/>
</dbReference>
<proteinExistence type="predicted"/>
<dbReference type="SUPFAM" id="SSF47413">
    <property type="entry name" value="lambda repressor-like DNA-binding domains"/>
    <property type="match status" value="1"/>
</dbReference>
<dbReference type="CDD" id="cd00093">
    <property type="entry name" value="HTH_XRE"/>
    <property type="match status" value="1"/>
</dbReference>
<dbReference type="Proteomes" id="UP000540079">
    <property type="component" value="Unassembled WGS sequence"/>
</dbReference>
<dbReference type="EMBL" id="JANIEN010000056">
    <property type="protein sequence ID" value="MDT3453595.1"/>
    <property type="molecule type" value="Genomic_DNA"/>
</dbReference>
<sequence>MKLQYINDTNGKPQFVVLPIEEFKRLTALDDDLIFQDVPYQSDHTDNETVPNEVINIMFDQDLSLLAAWRVYRGLSQYDVAVKTGLTQSSISQAEKKGSKPQQKTCERLAAIYNCKPEQLIL</sequence>
<name>A0A1E3XJC5_PASMD</name>
<dbReference type="PROSITE" id="PS50943">
    <property type="entry name" value="HTH_CROC1"/>
    <property type="match status" value="1"/>
</dbReference>